<name>A0A075JFP1_9MICO</name>
<evidence type="ECO:0000313" key="2">
    <source>
        <dbReference type="Proteomes" id="UP000027986"/>
    </source>
</evidence>
<sequence>MLITCGSCPARGRACDTCVMKTFLDMPAVTSGPVWEEEDHRVLDMLCSAGLVGDEDAASALLESAPFAGLRAAV</sequence>
<accession>A0A075JFP1</accession>
<evidence type="ECO:0000313" key="1">
    <source>
        <dbReference type="EMBL" id="AIF40590.1"/>
    </source>
</evidence>
<dbReference type="KEGG" id="dni:HX89_06145"/>
<dbReference type="HOGENOM" id="CLU_2681637_0_0_11"/>
<gene>
    <name evidence="1" type="ORF">HX89_06145</name>
</gene>
<protein>
    <submittedName>
        <fullName evidence="1">Uncharacterized protein</fullName>
    </submittedName>
</protein>
<dbReference type="Proteomes" id="UP000027986">
    <property type="component" value="Chromosome"/>
</dbReference>
<keyword evidence="2" id="KW-1185">Reference proteome</keyword>
<proteinExistence type="predicted"/>
<organism evidence="1 2">
    <name type="scientific">Dermacoccus nishinomiyaensis</name>
    <dbReference type="NCBI Taxonomy" id="1274"/>
    <lineage>
        <taxon>Bacteria</taxon>
        <taxon>Bacillati</taxon>
        <taxon>Actinomycetota</taxon>
        <taxon>Actinomycetes</taxon>
        <taxon>Micrococcales</taxon>
        <taxon>Dermacoccaceae</taxon>
        <taxon>Dermacoccus</taxon>
    </lineage>
</organism>
<dbReference type="EMBL" id="CP008889">
    <property type="protein sequence ID" value="AIF40590.1"/>
    <property type="molecule type" value="Genomic_DNA"/>
</dbReference>
<dbReference type="AlphaFoldDB" id="A0A075JFP1"/>
<reference evidence="1 2" key="1">
    <citation type="submission" date="2014-07" db="EMBL/GenBank/DDBJ databases">
        <title>Genome Sequencing of Dermacoccus nishinomiyaensis.</title>
        <authorList>
            <person name="Hong K.W."/>
            <person name="Chan K.G."/>
        </authorList>
    </citation>
    <scope>NUCLEOTIDE SEQUENCE [LARGE SCALE GENOMIC DNA]</scope>
    <source>
        <strain evidence="1 2">M25</strain>
    </source>
</reference>